<organism evidence="4 5">
    <name type="scientific">Olsenella profusa</name>
    <dbReference type="NCBI Taxonomy" id="138595"/>
    <lineage>
        <taxon>Bacteria</taxon>
        <taxon>Bacillati</taxon>
        <taxon>Actinomycetota</taxon>
        <taxon>Coriobacteriia</taxon>
        <taxon>Coriobacteriales</taxon>
        <taxon>Atopobiaceae</taxon>
        <taxon>Olsenella</taxon>
    </lineage>
</organism>
<proteinExistence type="predicted"/>
<accession>A0ABS2F2X4</accession>
<dbReference type="Pfam" id="PF01381">
    <property type="entry name" value="HTH_3"/>
    <property type="match status" value="1"/>
</dbReference>
<dbReference type="Proteomes" id="UP000712527">
    <property type="component" value="Unassembled WGS sequence"/>
</dbReference>
<comment type="caution">
    <text evidence="4">The sequence shown here is derived from an EMBL/GenBank/DDBJ whole genome shotgun (WGS) entry which is preliminary data.</text>
</comment>
<protein>
    <submittedName>
        <fullName evidence="4">Helix-turn-helix domain-containing protein</fullName>
    </submittedName>
</protein>
<dbReference type="PROSITE" id="PS50943">
    <property type="entry name" value="HTH_CROC1"/>
    <property type="match status" value="1"/>
</dbReference>
<dbReference type="PANTHER" id="PTHR46558">
    <property type="entry name" value="TRACRIPTIONAL REGULATORY PROTEIN-RELATED-RELATED"/>
    <property type="match status" value="1"/>
</dbReference>
<dbReference type="SUPFAM" id="SSF47413">
    <property type="entry name" value="lambda repressor-like DNA-binding domains"/>
    <property type="match status" value="1"/>
</dbReference>
<evidence type="ECO:0000259" key="3">
    <source>
        <dbReference type="PROSITE" id="PS50943"/>
    </source>
</evidence>
<feature type="region of interest" description="Disordered" evidence="2">
    <location>
        <begin position="68"/>
        <end position="90"/>
    </location>
</feature>
<evidence type="ECO:0000313" key="4">
    <source>
        <dbReference type="EMBL" id="MBM6774908.1"/>
    </source>
</evidence>
<name>A0ABS2F2X4_9ACTN</name>
<dbReference type="PANTHER" id="PTHR46558:SF11">
    <property type="entry name" value="HTH-TYPE TRANSCRIPTIONAL REGULATOR XRE"/>
    <property type="match status" value="1"/>
</dbReference>
<sequence length="176" mass="18388">MGEKNETLGRRIARLRLEHGMTQESLAGRLGVTAQAVSKWENDLSAPDISLLSALARTLDVTVDELLGSGKPEPPAGLPEPAKVEPGPVVQDGARPRKLHLHVESADGDDVNINVPLGMASAVLKVGSKFPGAASLDVDGTGIDPELLVEAVKHGEKGTLLEVDTGDGDHVTISLE</sequence>
<dbReference type="CDD" id="cd00093">
    <property type="entry name" value="HTH_XRE"/>
    <property type="match status" value="1"/>
</dbReference>
<keyword evidence="5" id="KW-1185">Reference proteome</keyword>
<feature type="domain" description="HTH cro/C1-type" evidence="3">
    <location>
        <begin position="12"/>
        <end position="66"/>
    </location>
</feature>
<evidence type="ECO:0000313" key="5">
    <source>
        <dbReference type="Proteomes" id="UP000712527"/>
    </source>
</evidence>
<dbReference type="Gene3D" id="1.10.260.40">
    <property type="entry name" value="lambda repressor-like DNA-binding domains"/>
    <property type="match status" value="1"/>
</dbReference>
<dbReference type="SMART" id="SM00530">
    <property type="entry name" value="HTH_XRE"/>
    <property type="match status" value="1"/>
</dbReference>
<keyword evidence="1" id="KW-0238">DNA-binding</keyword>
<reference evidence="4 5" key="1">
    <citation type="journal article" date="2021" name="Sci. Rep.">
        <title>The distribution of antibiotic resistance genes in chicken gut microbiota commensals.</title>
        <authorList>
            <person name="Juricova H."/>
            <person name="Matiasovicova J."/>
            <person name="Kubasova T."/>
            <person name="Cejkova D."/>
            <person name="Rychlik I."/>
        </authorList>
    </citation>
    <scope>NUCLEOTIDE SEQUENCE [LARGE SCALE GENOMIC DNA]</scope>
    <source>
        <strain evidence="4 5">An794</strain>
    </source>
</reference>
<dbReference type="RefSeq" id="WP_204793254.1">
    <property type="nucleotide sequence ID" value="NZ_JACSNQ010000008.1"/>
</dbReference>
<dbReference type="EMBL" id="JACSNQ010000008">
    <property type="protein sequence ID" value="MBM6774908.1"/>
    <property type="molecule type" value="Genomic_DNA"/>
</dbReference>
<evidence type="ECO:0000256" key="2">
    <source>
        <dbReference type="SAM" id="MobiDB-lite"/>
    </source>
</evidence>
<evidence type="ECO:0000256" key="1">
    <source>
        <dbReference type="ARBA" id="ARBA00023125"/>
    </source>
</evidence>
<dbReference type="InterPro" id="IPR010982">
    <property type="entry name" value="Lambda_DNA-bd_dom_sf"/>
</dbReference>
<gene>
    <name evidence="4" type="ORF">H9X80_05060</name>
</gene>
<dbReference type="InterPro" id="IPR001387">
    <property type="entry name" value="Cro/C1-type_HTH"/>
</dbReference>